<feature type="transmembrane region" description="Helical" evidence="5">
    <location>
        <begin position="309"/>
        <end position="329"/>
    </location>
</feature>
<evidence type="ECO:0000313" key="7">
    <source>
        <dbReference type="EMBL" id="ODN42439.1"/>
    </source>
</evidence>
<dbReference type="RefSeq" id="WP_069312236.1">
    <property type="nucleotide sequence ID" value="NZ_MDTU01000001.1"/>
</dbReference>
<accession>A0ABX3A0P9</accession>
<feature type="transmembrane region" description="Helical" evidence="5">
    <location>
        <begin position="46"/>
        <end position="63"/>
    </location>
</feature>
<dbReference type="SUPFAM" id="SSF52091">
    <property type="entry name" value="SpoIIaa-like"/>
    <property type="match status" value="1"/>
</dbReference>
<organism evidence="7 8">
    <name type="scientific">Piscirickettsia litoralis</name>
    <dbReference type="NCBI Taxonomy" id="1891921"/>
    <lineage>
        <taxon>Bacteria</taxon>
        <taxon>Pseudomonadati</taxon>
        <taxon>Pseudomonadota</taxon>
        <taxon>Gammaproteobacteria</taxon>
        <taxon>Thiotrichales</taxon>
        <taxon>Piscirickettsiaceae</taxon>
        <taxon>Piscirickettsia</taxon>
    </lineage>
</organism>
<protein>
    <submittedName>
        <fullName evidence="7">Sodium-independent anion transporter</fullName>
    </submittedName>
</protein>
<feature type="transmembrane region" description="Helical" evidence="5">
    <location>
        <begin position="236"/>
        <end position="258"/>
    </location>
</feature>
<evidence type="ECO:0000256" key="5">
    <source>
        <dbReference type="SAM" id="Phobius"/>
    </source>
</evidence>
<dbReference type="PANTHER" id="PTHR43310:SF1">
    <property type="entry name" value="SULFATE TRANSPORTER YBAR-RELATED"/>
    <property type="match status" value="1"/>
</dbReference>
<feature type="transmembrane region" description="Helical" evidence="5">
    <location>
        <begin position="335"/>
        <end position="354"/>
    </location>
</feature>
<feature type="transmembrane region" description="Helical" evidence="5">
    <location>
        <begin position="180"/>
        <end position="198"/>
    </location>
</feature>
<name>A0ABX3A0P9_9GAMM</name>
<keyword evidence="8" id="KW-1185">Reference proteome</keyword>
<feature type="transmembrane region" description="Helical" evidence="5">
    <location>
        <begin position="20"/>
        <end position="40"/>
    </location>
</feature>
<comment type="subcellular location">
    <subcellularLocation>
        <location evidence="1">Membrane</location>
        <topology evidence="1">Multi-pass membrane protein</topology>
    </subcellularLocation>
</comment>
<dbReference type="PANTHER" id="PTHR43310">
    <property type="entry name" value="SULFATE TRANSPORTER YBAR-RELATED"/>
    <property type="match status" value="1"/>
</dbReference>
<dbReference type="Gene3D" id="3.30.750.24">
    <property type="entry name" value="STAS domain"/>
    <property type="match status" value="1"/>
</dbReference>
<dbReference type="PROSITE" id="PS50801">
    <property type="entry name" value="STAS"/>
    <property type="match status" value="1"/>
</dbReference>
<dbReference type="InterPro" id="IPR052706">
    <property type="entry name" value="Membrane-Transporter-like"/>
</dbReference>
<evidence type="ECO:0000256" key="1">
    <source>
        <dbReference type="ARBA" id="ARBA00004141"/>
    </source>
</evidence>
<dbReference type="Pfam" id="PF00916">
    <property type="entry name" value="Sulfate_transp"/>
    <property type="match status" value="1"/>
</dbReference>
<reference evidence="7 8" key="1">
    <citation type="submission" date="2016-08" db="EMBL/GenBank/DDBJ databases">
        <title>Draft genome sequence of Candidatus Piscirickettsia litoralis, from seawater.</title>
        <authorList>
            <person name="Wan X."/>
            <person name="Lee A.J."/>
            <person name="Hou S."/>
            <person name="Donachie S.P."/>
        </authorList>
    </citation>
    <scope>NUCLEOTIDE SEQUENCE [LARGE SCALE GENOMIC DNA]</scope>
    <source>
        <strain evidence="7 8">Y2</strain>
    </source>
</reference>
<dbReference type="CDD" id="cd07042">
    <property type="entry name" value="STAS_SulP_like_sulfate_transporter"/>
    <property type="match status" value="1"/>
</dbReference>
<evidence type="ECO:0000256" key="3">
    <source>
        <dbReference type="ARBA" id="ARBA00022989"/>
    </source>
</evidence>
<feature type="transmembrane region" description="Helical" evidence="5">
    <location>
        <begin position="150"/>
        <end position="173"/>
    </location>
</feature>
<evidence type="ECO:0000313" key="8">
    <source>
        <dbReference type="Proteomes" id="UP000094329"/>
    </source>
</evidence>
<keyword evidence="4 5" id="KW-0472">Membrane</keyword>
<dbReference type="InterPro" id="IPR011547">
    <property type="entry name" value="SLC26A/SulP_dom"/>
</dbReference>
<keyword evidence="3 5" id="KW-1133">Transmembrane helix</keyword>
<evidence type="ECO:0000256" key="2">
    <source>
        <dbReference type="ARBA" id="ARBA00022692"/>
    </source>
</evidence>
<gene>
    <name evidence="7" type="ORF">BGC07_05210</name>
</gene>
<comment type="caution">
    <text evidence="7">The sequence shown here is derived from an EMBL/GenBank/DDBJ whole genome shotgun (WGS) entry which is preliminary data.</text>
</comment>
<dbReference type="Proteomes" id="UP000094329">
    <property type="component" value="Unassembled WGS sequence"/>
</dbReference>
<feature type="transmembrane region" description="Helical" evidence="5">
    <location>
        <begin position="90"/>
        <end position="108"/>
    </location>
</feature>
<feature type="domain" description="STAS" evidence="6">
    <location>
        <begin position="416"/>
        <end position="497"/>
    </location>
</feature>
<dbReference type="InterPro" id="IPR002645">
    <property type="entry name" value="STAS_dom"/>
</dbReference>
<feature type="transmembrane region" description="Helical" evidence="5">
    <location>
        <begin position="120"/>
        <end position="138"/>
    </location>
</feature>
<evidence type="ECO:0000256" key="4">
    <source>
        <dbReference type="ARBA" id="ARBA00023136"/>
    </source>
</evidence>
<feature type="transmembrane region" description="Helical" evidence="5">
    <location>
        <begin position="366"/>
        <end position="397"/>
    </location>
</feature>
<sequence length="497" mass="54139">MNKIKNFFLPESGKFYIDTFSGFTVALALIPEAIAFSLVAHVNPTVGLYAAFIMCLVTAVIGARTGMISGATGSMAVVIVALVSQYGLDYLFVTIILTGIFQVLIGIFHLERFMKILPKSVMIGFVNGLAIVIFLAQLEQFKYSSGGVEVWLHGSALWLMIALVVLTMVICYLLPKFTQLIPSALAAIVIVSLLAYFTHIDTRVVADMVSGSHLSAGLPSFHLPKFPLTLNTLRVILPYAIILTIVGLSESLMTLALIDEMTDTKGQAGKECIAQGVGNIICGFFKGMGGCAMLGQSMINVNNGAKGRLSGIVASITLLLCIVLFWPLIKMIPLAALVGVMFIVVIETFEWMTLNIIRKIPRHDAVIIVTVTMVTVATNLATAVIIGIIFSALVFAWKTSHSLSVKEYINNHHEKVYEVDGILFFGSIAKFKASFNYEQGPDYVVIDLNNSYLVDYSAVSALQFIQEQYDRHGKRVRIDNLTPNCQKLLAKAGCQSA</sequence>
<dbReference type="EMBL" id="MDTU01000001">
    <property type="protein sequence ID" value="ODN42439.1"/>
    <property type="molecule type" value="Genomic_DNA"/>
</dbReference>
<dbReference type="InterPro" id="IPR036513">
    <property type="entry name" value="STAS_dom_sf"/>
</dbReference>
<keyword evidence="2 5" id="KW-0812">Transmembrane</keyword>
<proteinExistence type="predicted"/>
<evidence type="ECO:0000259" key="6">
    <source>
        <dbReference type="PROSITE" id="PS50801"/>
    </source>
</evidence>
<dbReference type="Pfam" id="PF01740">
    <property type="entry name" value="STAS"/>
    <property type="match status" value="1"/>
</dbReference>